<protein>
    <submittedName>
        <fullName evidence="1">Uncharacterized protein</fullName>
    </submittedName>
</protein>
<reference evidence="1" key="1">
    <citation type="submission" date="2022-06" db="EMBL/GenBank/DDBJ databases">
        <authorList>
            <person name="Legras J.-L."/>
            <person name="Devillers H."/>
            <person name="Grondin C."/>
        </authorList>
    </citation>
    <scope>NUCLEOTIDE SEQUENCE</scope>
    <source>
        <strain evidence="1">CLIB 1444</strain>
    </source>
</reference>
<dbReference type="Proteomes" id="UP001152531">
    <property type="component" value="Unassembled WGS sequence"/>
</dbReference>
<name>A0ACA9Y0V9_9ASCO</name>
<gene>
    <name evidence="1" type="ORF">CLIB1444_01S06128</name>
</gene>
<comment type="caution">
    <text evidence="1">The sequence shown here is derived from an EMBL/GenBank/DDBJ whole genome shotgun (WGS) entry which is preliminary data.</text>
</comment>
<evidence type="ECO:0000313" key="2">
    <source>
        <dbReference type="Proteomes" id="UP001152531"/>
    </source>
</evidence>
<evidence type="ECO:0000313" key="1">
    <source>
        <dbReference type="EMBL" id="CAH6718411.1"/>
    </source>
</evidence>
<accession>A0ACA9Y0V9</accession>
<keyword evidence="2" id="KW-1185">Reference proteome</keyword>
<organism evidence="1 2">
    <name type="scientific">[Candida] jaroonii</name>
    <dbReference type="NCBI Taxonomy" id="467808"/>
    <lineage>
        <taxon>Eukaryota</taxon>
        <taxon>Fungi</taxon>
        <taxon>Dikarya</taxon>
        <taxon>Ascomycota</taxon>
        <taxon>Saccharomycotina</taxon>
        <taxon>Pichiomycetes</taxon>
        <taxon>Debaryomycetaceae</taxon>
        <taxon>Yamadazyma</taxon>
    </lineage>
</organism>
<sequence length="285" mass="32805">MNNLEIEKIQSLERQVKKLENKIDQIEREKQQQFEYLKQTLDFYISKVDKYPAYVANNDGLLALSTMQENDVNDQVNQVNQEVEHHVRHHQVPQSHPGHHQIPHSNHSHFKPDEGLSLEGNIHPDLQVAQAQAQAHAVVASAARAANSTNGLDDFDKAKLVKRKLSANNQQQGTPENKRPSIAIEFIHNPMTVKEIWEEFTKGFKGQPALCELDDRYGKAQWRGDSRSKESKRYQRRKRLCDAINKGMVKYNKSADEIISYIEEFRGDKSLTWVMNGNLPEDLVM</sequence>
<dbReference type="EMBL" id="CALSDN010000001">
    <property type="protein sequence ID" value="CAH6718411.1"/>
    <property type="molecule type" value="Genomic_DNA"/>
</dbReference>
<proteinExistence type="predicted"/>